<protein>
    <submittedName>
        <fullName evidence="7">Tyrosine-type recombinase/integrase</fullName>
    </submittedName>
</protein>
<proteinExistence type="predicted"/>
<reference evidence="7 8" key="1">
    <citation type="submission" date="2022-04" db="EMBL/GenBank/DDBJ databases">
        <title>Spirosoma sp. strain RP8 genome sequencing and assembly.</title>
        <authorList>
            <person name="Jung Y."/>
        </authorList>
    </citation>
    <scope>NUCLEOTIDE SEQUENCE [LARGE SCALE GENOMIC DNA]</scope>
    <source>
        <strain evidence="7 8">RP8</strain>
    </source>
</reference>
<dbReference type="Proteomes" id="UP001202180">
    <property type="component" value="Unassembled WGS sequence"/>
</dbReference>
<dbReference type="Gene3D" id="1.10.443.10">
    <property type="entry name" value="Intergrase catalytic core"/>
    <property type="match status" value="1"/>
</dbReference>
<dbReference type="RefSeq" id="WP_248479353.1">
    <property type="nucleotide sequence ID" value="NZ_JALPRF010000004.1"/>
</dbReference>
<dbReference type="PANTHER" id="PTHR30349">
    <property type="entry name" value="PHAGE INTEGRASE-RELATED"/>
    <property type="match status" value="1"/>
</dbReference>
<keyword evidence="2 4" id="KW-0238">DNA-binding</keyword>
<keyword evidence="3" id="KW-0233">DNA recombination</keyword>
<dbReference type="InterPro" id="IPR044068">
    <property type="entry name" value="CB"/>
</dbReference>
<keyword evidence="1" id="KW-0229">DNA integration</keyword>
<accession>A0ABT0HSF5</accession>
<keyword evidence="8" id="KW-1185">Reference proteome</keyword>
<feature type="domain" description="Tyr recombinase" evidence="5">
    <location>
        <begin position="218"/>
        <end position="392"/>
    </location>
</feature>
<dbReference type="PROSITE" id="PS51898">
    <property type="entry name" value="TYR_RECOMBINASE"/>
    <property type="match status" value="1"/>
</dbReference>
<dbReference type="PROSITE" id="PS51900">
    <property type="entry name" value="CB"/>
    <property type="match status" value="1"/>
</dbReference>
<evidence type="ECO:0000256" key="4">
    <source>
        <dbReference type="PROSITE-ProRule" id="PRU01248"/>
    </source>
</evidence>
<dbReference type="InterPro" id="IPR002104">
    <property type="entry name" value="Integrase_catalytic"/>
</dbReference>
<dbReference type="SUPFAM" id="SSF56349">
    <property type="entry name" value="DNA breaking-rejoining enzymes"/>
    <property type="match status" value="1"/>
</dbReference>
<dbReference type="InterPro" id="IPR011010">
    <property type="entry name" value="DNA_brk_join_enz"/>
</dbReference>
<sequence>MKALARLTHQSNSLGQSLTTLTVTQATQYFAASLDKPGNYPRIVKAYLTYCIAHNYTFDKFSLSLYAGGKASNRISPIRKFILWYQMQGQPSIIADPPKQPKSIPAADGLLLGFMADPEVRISPSSRVTYLRVLNGFFDYIVSQRAMGELASFSAQTVDKYLNTKRLSAFTYNLYLSCLKQLAEWVIKTQERHQLTANQLKDLQSITRLKGNRIERDYHKDSLTGTEREQLLMSIEKPDERLMVALMAWGGLRTIEVVRLQFNDIDVERRRIWVLGKGMHTKRDVQLPAICFSLLQDYLKQFGVGKQNSSDSLFDQLTTRSIRYRVQKYMQVSGLKRARLSAHSLRHTAAQRLLDDGVDAVHVQRHLRHKNFETTLIYVRKKTDEDYFNSIL</sequence>
<gene>
    <name evidence="7" type="ORF">M0L20_23060</name>
</gene>
<dbReference type="PANTHER" id="PTHR30349:SF64">
    <property type="entry name" value="PROPHAGE INTEGRASE INTD-RELATED"/>
    <property type="match status" value="1"/>
</dbReference>
<name>A0ABT0HSF5_9BACT</name>
<organism evidence="7 8">
    <name type="scientific">Spirosoma liriopis</name>
    <dbReference type="NCBI Taxonomy" id="2937440"/>
    <lineage>
        <taxon>Bacteria</taxon>
        <taxon>Pseudomonadati</taxon>
        <taxon>Bacteroidota</taxon>
        <taxon>Cytophagia</taxon>
        <taxon>Cytophagales</taxon>
        <taxon>Cytophagaceae</taxon>
        <taxon>Spirosoma</taxon>
    </lineage>
</organism>
<evidence type="ECO:0000256" key="2">
    <source>
        <dbReference type="ARBA" id="ARBA00023125"/>
    </source>
</evidence>
<dbReference type="EMBL" id="JALPRF010000004">
    <property type="protein sequence ID" value="MCK8494767.1"/>
    <property type="molecule type" value="Genomic_DNA"/>
</dbReference>
<dbReference type="InterPro" id="IPR013762">
    <property type="entry name" value="Integrase-like_cat_sf"/>
</dbReference>
<evidence type="ECO:0000313" key="7">
    <source>
        <dbReference type="EMBL" id="MCK8494767.1"/>
    </source>
</evidence>
<feature type="domain" description="Core-binding (CB)" evidence="6">
    <location>
        <begin position="101"/>
        <end position="187"/>
    </location>
</feature>
<evidence type="ECO:0000313" key="8">
    <source>
        <dbReference type="Proteomes" id="UP001202180"/>
    </source>
</evidence>
<dbReference type="Pfam" id="PF00589">
    <property type="entry name" value="Phage_integrase"/>
    <property type="match status" value="1"/>
</dbReference>
<dbReference type="InterPro" id="IPR050090">
    <property type="entry name" value="Tyrosine_recombinase_XerCD"/>
</dbReference>
<evidence type="ECO:0000259" key="6">
    <source>
        <dbReference type="PROSITE" id="PS51900"/>
    </source>
</evidence>
<evidence type="ECO:0000256" key="3">
    <source>
        <dbReference type="ARBA" id="ARBA00023172"/>
    </source>
</evidence>
<comment type="caution">
    <text evidence="7">The sequence shown here is derived from an EMBL/GenBank/DDBJ whole genome shotgun (WGS) entry which is preliminary data.</text>
</comment>
<evidence type="ECO:0000259" key="5">
    <source>
        <dbReference type="PROSITE" id="PS51898"/>
    </source>
</evidence>
<evidence type="ECO:0000256" key="1">
    <source>
        <dbReference type="ARBA" id="ARBA00022908"/>
    </source>
</evidence>